<dbReference type="AlphaFoldDB" id="A0ABD7LDL1"/>
<dbReference type="InterPro" id="IPR045605">
    <property type="entry name" value="KshA-like_C"/>
</dbReference>
<evidence type="ECO:0000256" key="10">
    <source>
        <dbReference type="ARBA" id="ARBA00023014"/>
    </source>
</evidence>
<dbReference type="PROSITE" id="PS51296">
    <property type="entry name" value="RIESKE"/>
    <property type="match status" value="1"/>
</dbReference>
<keyword evidence="7" id="KW-1133">Transmembrane helix</keyword>
<keyword evidence="6" id="KW-0479">Metal-binding</keyword>
<name>A0ABD7LDL1_9BURK</name>
<evidence type="ECO:0000256" key="8">
    <source>
        <dbReference type="ARBA" id="ARBA00023002"/>
    </source>
</evidence>
<evidence type="ECO:0000256" key="3">
    <source>
        <dbReference type="ARBA" id="ARBA00004972"/>
    </source>
</evidence>
<keyword evidence="11" id="KW-0472">Membrane</keyword>
<dbReference type="GO" id="GO:0046872">
    <property type="term" value="F:metal ion binding"/>
    <property type="evidence" value="ECO:0007669"/>
    <property type="project" value="UniProtKB-KW"/>
</dbReference>
<dbReference type="RefSeq" id="WP_088927730.1">
    <property type="nucleotide sequence ID" value="NZ_FKJV01000004.1"/>
</dbReference>
<comment type="pathway">
    <text evidence="3">Hormone biosynthesis.</text>
</comment>
<evidence type="ECO:0000256" key="17">
    <source>
        <dbReference type="SAM" id="MobiDB-lite"/>
    </source>
</evidence>
<organism evidence="19 20">
    <name type="scientific">Burkholderia multivorans</name>
    <dbReference type="NCBI Taxonomy" id="87883"/>
    <lineage>
        <taxon>Bacteria</taxon>
        <taxon>Pseudomonadati</taxon>
        <taxon>Pseudomonadota</taxon>
        <taxon>Betaproteobacteria</taxon>
        <taxon>Burkholderiales</taxon>
        <taxon>Burkholderiaceae</taxon>
        <taxon>Burkholderia</taxon>
        <taxon>Burkholderia cepacia complex</taxon>
    </lineage>
</organism>
<sequence length="347" mass="38845">MNVTPSIDQVRATTAFPDGWFALCASDEVRRGAVVAARLMGRDVVAYRTQSGEARVCDPYCPHLGAHLGHGGRVDGEELVCPFHAFAYDKQGACVRTGCGERPPHVSLRQWPVRERNGLLYVWHHHAGAAPEWEPPVLDLPGYVSHRFGTLKWRGYWDDLVENIADTSHMRFVHRLPAWQMSEQAADGHRFNAVVKATYFGNVEVRMRVVFHGPGIMVAEGETMGLDYKLIATLTPVDAFSNRFLHSEAVRMTAPRMLPALLRRGIARALVGFLHRFHVVQVNRDTAIWNHRSRLERPNLCASDAPIVLCRRWARQFVPSGGPADMPVDQPVARRQRAAPAKSAIES</sequence>
<feature type="region of interest" description="Disordered" evidence="17">
    <location>
        <begin position="322"/>
        <end position="347"/>
    </location>
</feature>
<dbReference type="Gene3D" id="2.102.10.10">
    <property type="entry name" value="Rieske [2Fe-2S] iron-sulphur domain"/>
    <property type="match status" value="1"/>
</dbReference>
<comment type="cofactor">
    <cofactor evidence="1">
        <name>Fe cation</name>
        <dbReference type="ChEBI" id="CHEBI:24875"/>
    </cofactor>
</comment>
<dbReference type="InterPro" id="IPR036922">
    <property type="entry name" value="Rieske_2Fe-2S_sf"/>
</dbReference>
<evidence type="ECO:0000256" key="7">
    <source>
        <dbReference type="ARBA" id="ARBA00022989"/>
    </source>
</evidence>
<evidence type="ECO:0000256" key="9">
    <source>
        <dbReference type="ARBA" id="ARBA00023004"/>
    </source>
</evidence>
<dbReference type="Gene3D" id="3.90.380.10">
    <property type="entry name" value="Naphthalene 1,2-dioxygenase Alpha Subunit, Chain A, domain 1"/>
    <property type="match status" value="1"/>
</dbReference>
<proteinExistence type="inferred from homology"/>
<comment type="caution">
    <text evidence="19">The sequence shown here is derived from an EMBL/GenBank/DDBJ whole genome shotgun (WGS) entry which is preliminary data.</text>
</comment>
<evidence type="ECO:0000259" key="18">
    <source>
        <dbReference type="PROSITE" id="PS51296"/>
    </source>
</evidence>
<dbReference type="GO" id="GO:0051537">
    <property type="term" value="F:2 iron, 2 sulfur cluster binding"/>
    <property type="evidence" value="ECO:0007669"/>
    <property type="project" value="UniProtKB-KW"/>
</dbReference>
<evidence type="ECO:0000256" key="15">
    <source>
        <dbReference type="ARBA" id="ARBA00047853"/>
    </source>
</evidence>
<comment type="subcellular location">
    <subcellularLocation>
        <location evidence="2">Membrane</location>
    </subcellularLocation>
</comment>
<dbReference type="GO" id="GO:0170056">
    <property type="term" value="F:cholesterol 7-desaturase [NAD(P)H] activity"/>
    <property type="evidence" value="ECO:0007669"/>
    <property type="project" value="UniProtKB-EC"/>
</dbReference>
<dbReference type="SUPFAM" id="SSF50022">
    <property type="entry name" value="ISP domain"/>
    <property type="match status" value="1"/>
</dbReference>
<keyword evidence="5" id="KW-0001">2Fe-2S</keyword>
<dbReference type="InterPro" id="IPR017941">
    <property type="entry name" value="Rieske_2Fe-2S"/>
</dbReference>
<reference evidence="19 20" key="1">
    <citation type="submission" date="2016-04" db="EMBL/GenBank/DDBJ databases">
        <authorList>
            <person name="Peeters C."/>
        </authorList>
    </citation>
    <scope>NUCLEOTIDE SEQUENCE [LARGE SCALE GENOMIC DNA]</scope>
    <source>
        <strain evidence="19">LMG 29311</strain>
    </source>
</reference>
<comment type="pathway">
    <text evidence="12">Steroid hormone biosynthesis; dafachronic acid biosynthesis.</text>
</comment>
<dbReference type="SUPFAM" id="SSF55961">
    <property type="entry name" value="Bet v1-like"/>
    <property type="match status" value="1"/>
</dbReference>
<evidence type="ECO:0000256" key="12">
    <source>
        <dbReference type="ARBA" id="ARBA00025712"/>
    </source>
</evidence>
<dbReference type="EC" id="1.14.19.21" evidence="14"/>
<keyword evidence="10" id="KW-0411">Iron-sulfur</keyword>
<dbReference type="GO" id="GO:0016020">
    <property type="term" value="C:membrane"/>
    <property type="evidence" value="ECO:0007669"/>
    <property type="project" value="UniProtKB-SubCell"/>
</dbReference>
<evidence type="ECO:0000256" key="2">
    <source>
        <dbReference type="ARBA" id="ARBA00004370"/>
    </source>
</evidence>
<evidence type="ECO:0000313" key="20">
    <source>
        <dbReference type="Proteomes" id="UP000196218"/>
    </source>
</evidence>
<gene>
    <name evidence="19" type="ORF">UA18_05953</name>
</gene>
<dbReference type="Pfam" id="PF19298">
    <property type="entry name" value="KshA_C"/>
    <property type="match status" value="1"/>
</dbReference>
<keyword evidence="4" id="KW-0812">Transmembrane</keyword>
<dbReference type="EMBL" id="FKJW01000006">
    <property type="protein sequence ID" value="SAK03184.1"/>
    <property type="molecule type" value="Genomic_DNA"/>
</dbReference>
<evidence type="ECO:0000256" key="14">
    <source>
        <dbReference type="ARBA" id="ARBA00026095"/>
    </source>
</evidence>
<comment type="catalytic activity">
    <reaction evidence="15">
        <text>cholesterol + NADH + O2 + H(+) = 7-dehydrocholesterol + NAD(+) + 2 H2O</text>
        <dbReference type="Rhea" id="RHEA:51644"/>
        <dbReference type="ChEBI" id="CHEBI:15377"/>
        <dbReference type="ChEBI" id="CHEBI:15378"/>
        <dbReference type="ChEBI" id="CHEBI:15379"/>
        <dbReference type="ChEBI" id="CHEBI:16113"/>
        <dbReference type="ChEBI" id="CHEBI:17759"/>
        <dbReference type="ChEBI" id="CHEBI:57540"/>
        <dbReference type="ChEBI" id="CHEBI:57945"/>
        <dbReference type="EC" id="1.14.19.21"/>
    </reaction>
    <physiologicalReaction direction="left-to-right" evidence="15">
        <dbReference type="Rhea" id="RHEA:51645"/>
    </physiologicalReaction>
</comment>
<evidence type="ECO:0000256" key="13">
    <source>
        <dbReference type="ARBA" id="ARBA00025729"/>
    </source>
</evidence>
<evidence type="ECO:0000256" key="5">
    <source>
        <dbReference type="ARBA" id="ARBA00022714"/>
    </source>
</evidence>
<dbReference type="CDD" id="cd03469">
    <property type="entry name" value="Rieske_RO_Alpha_N"/>
    <property type="match status" value="1"/>
</dbReference>
<evidence type="ECO:0000256" key="16">
    <source>
        <dbReference type="ARBA" id="ARBA00049548"/>
    </source>
</evidence>
<comment type="similarity">
    <text evidence="13">Belongs to the cholesterol 7-desaturase family.</text>
</comment>
<dbReference type="InterPro" id="IPR050584">
    <property type="entry name" value="Cholesterol_7-desaturase"/>
</dbReference>
<keyword evidence="8" id="KW-0560">Oxidoreductase</keyword>
<evidence type="ECO:0000256" key="1">
    <source>
        <dbReference type="ARBA" id="ARBA00001962"/>
    </source>
</evidence>
<dbReference type="Pfam" id="PF00355">
    <property type="entry name" value="Rieske"/>
    <property type="match status" value="1"/>
</dbReference>
<dbReference type="Proteomes" id="UP000196218">
    <property type="component" value="Unassembled WGS sequence"/>
</dbReference>
<evidence type="ECO:0000256" key="6">
    <source>
        <dbReference type="ARBA" id="ARBA00022723"/>
    </source>
</evidence>
<dbReference type="PANTHER" id="PTHR21266:SF32">
    <property type="entry name" value="CHOLESTEROL 7-DESATURASE NVD"/>
    <property type="match status" value="1"/>
</dbReference>
<accession>A0ABD7LDL1</accession>
<evidence type="ECO:0000313" key="19">
    <source>
        <dbReference type="EMBL" id="SAK03184.1"/>
    </source>
</evidence>
<feature type="compositionally biased region" description="Low complexity" evidence="17">
    <location>
        <begin position="330"/>
        <end position="341"/>
    </location>
</feature>
<evidence type="ECO:0000256" key="11">
    <source>
        <dbReference type="ARBA" id="ARBA00023136"/>
    </source>
</evidence>
<keyword evidence="9" id="KW-0408">Iron</keyword>
<dbReference type="PANTHER" id="PTHR21266">
    <property type="entry name" value="IRON-SULFUR DOMAIN CONTAINING PROTEIN"/>
    <property type="match status" value="1"/>
</dbReference>
<comment type="catalytic activity">
    <reaction evidence="16">
        <text>cholesterol + NADPH + O2 + H(+) = 7-dehydrocholesterol + NADP(+) + 2 H2O</text>
        <dbReference type="Rhea" id="RHEA:45024"/>
        <dbReference type="ChEBI" id="CHEBI:15377"/>
        <dbReference type="ChEBI" id="CHEBI:15378"/>
        <dbReference type="ChEBI" id="CHEBI:15379"/>
        <dbReference type="ChEBI" id="CHEBI:16113"/>
        <dbReference type="ChEBI" id="CHEBI:17759"/>
        <dbReference type="ChEBI" id="CHEBI:57783"/>
        <dbReference type="ChEBI" id="CHEBI:58349"/>
        <dbReference type="EC" id="1.14.19.21"/>
    </reaction>
    <physiologicalReaction direction="left-to-right" evidence="16">
        <dbReference type="Rhea" id="RHEA:45025"/>
    </physiologicalReaction>
</comment>
<dbReference type="PROSITE" id="PS51300">
    <property type="entry name" value="NIRD"/>
    <property type="match status" value="1"/>
</dbReference>
<evidence type="ECO:0000256" key="4">
    <source>
        <dbReference type="ARBA" id="ARBA00022692"/>
    </source>
</evidence>
<feature type="domain" description="Rieske" evidence="18">
    <location>
        <begin position="20"/>
        <end position="122"/>
    </location>
</feature>
<protein>
    <recommendedName>
        <fullName evidence="14">cholesterol 7-desaturase</fullName>
        <ecNumber evidence="14">1.14.19.21</ecNumber>
    </recommendedName>
</protein>